<feature type="compositionally biased region" description="Low complexity" evidence="1">
    <location>
        <begin position="311"/>
        <end position="336"/>
    </location>
</feature>
<evidence type="ECO:0000313" key="2">
    <source>
        <dbReference type="EMBL" id="EWC58748.1"/>
    </source>
</evidence>
<feature type="compositionally biased region" description="Low complexity" evidence="1">
    <location>
        <begin position="449"/>
        <end position="478"/>
    </location>
</feature>
<evidence type="ECO:0008006" key="4">
    <source>
        <dbReference type="Google" id="ProtNLM"/>
    </source>
</evidence>
<keyword evidence="3" id="KW-1185">Reference proteome</keyword>
<gene>
    <name evidence="2" type="ORF">UO65_5999</name>
</gene>
<dbReference type="PATRIC" id="fig|909613.9.peg.6000"/>
<organism evidence="2 3">
    <name type="scientific">Actinokineospora spheciospongiae</name>
    <dbReference type="NCBI Taxonomy" id="909613"/>
    <lineage>
        <taxon>Bacteria</taxon>
        <taxon>Bacillati</taxon>
        <taxon>Actinomycetota</taxon>
        <taxon>Actinomycetes</taxon>
        <taxon>Pseudonocardiales</taxon>
        <taxon>Pseudonocardiaceae</taxon>
        <taxon>Actinokineospora</taxon>
    </lineage>
</organism>
<dbReference type="Proteomes" id="UP000019277">
    <property type="component" value="Unassembled WGS sequence"/>
</dbReference>
<sequence>MMTSTRAPEADTDPALIAAVGIARAAAREQAGADVGEHVAVAPEDAAAATHLFEAELPGYLGWRWAVTVANGGPGTEVTVSEVVLLPGPDAMVAPQWVPWHERVRPGDMGVGDLLPTAPDDDRLVPGHAASDDPAIEALAVEVGLGRPRVLSREGRLDAADRWKTGDFGPGADMARGAPAHCGTCGFYAPVAGSLGAAFGVCANEIAPADGRVVHAEYGCGAHSEAEVEQVSPVLVAELMYDDSTLDVEITPRTGAPDSEVPDGEQLAEVAEVPAVDEAAPAEATDGPAELSPEAEAVLDAADTTPTATVQPPGTTAEQAPATAADPAVAEQAPAVGSTEAPVSAGDPVVAAASAPESSGTGTTTAEQAPAPTGVVADPAGVLATAADPAIAEQSGEQAGPTDVAAAEPATPDHAIAVDALDPIPAEPVVDPASAVDDRAAGAPTGSTEPAPGDGPVDPAAAVAPEAASETAPAPDSSIDQAVAAVAQGEVSADGSGQPEPDDRG</sequence>
<feature type="region of interest" description="Disordered" evidence="1">
    <location>
        <begin position="305"/>
        <end position="505"/>
    </location>
</feature>
<proteinExistence type="predicted"/>
<feature type="compositionally biased region" description="Low complexity" evidence="1">
    <location>
        <begin position="348"/>
        <end position="359"/>
    </location>
</feature>
<accession>W7IDX3</accession>
<comment type="caution">
    <text evidence="2">The sequence shown here is derived from an EMBL/GenBank/DDBJ whole genome shotgun (WGS) entry which is preliminary data.</text>
</comment>
<dbReference type="InterPro" id="IPR021391">
    <property type="entry name" value="DUF3027"/>
</dbReference>
<evidence type="ECO:0000313" key="3">
    <source>
        <dbReference type="Proteomes" id="UP000019277"/>
    </source>
</evidence>
<evidence type="ECO:0000256" key="1">
    <source>
        <dbReference type="SAM" id="MobiDB-lite"/>
    </source>
</evidence>
<dbReference type="AlphaFoldDB" id="W7IDX3"/>
<protein>
    <recommendedName>
        <fullName evidence="4">DUF3027 domain-containing protein</fullName>
    </recommendedName>
</protein>
<dbReference type="Pfam" id="PF11228">
    <property type="entry name" value="DUF3027"/>
    <property type="match status" value="1"/>
</dbReference>
<dbReference type="STRING" id="909613.UO65_5999"/>
<dbReference type="EMBL" id="AYXG01000230">
    <property type="protein sequence ID" value="EWC58748.1"/>
    <property type="molecule type" value="Genomic_DNA"/>
</dbReference>
<dbReference type="eggNOG" id="ENOG502ZBU7">
    <property type="taxonomic scope" value="Bacteria"/>
</dbReference>
<name>W7IDX3_9PSEU</name>
<reference evidence="2 3" key="1">
    <citation type="journal article" date="2014" name="Genome Announc.">
        <title>Draft Genome Sequence of the Antitrypanosomally Active Sponge-Associated Bacterium Actinokineospora sp. Strain EG49.</title>
        <authorList>
            <person name="Harjes J."/>
            <person name="Ryu T."/>
            <person name="Abdelmohsen U.R."/>
            <person name="Moitinho-Silva L."/>
            <person name="Horn H."/>
            <person name="Ravasi T."/>
            <person name="Hentschel U."/>
        </authorList>
    </citation>
    <scope>NUCLEOTIDE SEQUENCE [LARGE SCALE GENOMIC DNA]</scope>
    <source>
        <strain evidence="2 3">EG49</strain>
    </source>
</reference>